<dbReference type="Gene3D" id="1.10.575.10">
    <property type="entry name" value="P1 Nuclease"/>
    <property type="match status" value="1"/>
</dbReference>
<dbReference type="InterPro" id="IPR008947">
    <property type="entry name" value="PLipase_C/P1_nuclease_dom_sf"/>
</dbReference>
<dbReference type="EMBL" id="CP035503">
    <property type="protein sequence ID" value="QDL36790.1"/>
    <property type="molecule type" value="Genomic_DNA"/>
</dbReference>
<evidence type="ECO:0000313" key="2">
    <source>
        <dbReference type="Proteomes" id="UP000316798"/>
    </source>
</evidence>
<evidence type="ECO:0008006" key="3">
    <source>
        <dbReference type="Google" id="ProtNLM"/>
    </source>
</evidence>
<gene>
    <name evidence="1" type="ORF">EUB48_05370</name>
</gene>
<dbReference type="OrthoDB" id="36722at2"/>
<dbReference type="KEGG" id="rhf:EUB48_05370"/>
<reference evidence="1 2" key="1">
    <citation type="submission" date="2019-01" db="EMBL/GenBank/DDBJ databases">
        <title>Genomic insights into a novel species Rhodoferax sp.</title>
        <authorList>
            <person name="Jin L."/>
        </authorList>
    </citation>
    <scope>NUCLEOTIDE SEQUENCE [LARGE SCALE GENOMIC DNA]</scope>
    <source>
        <strain evidence="1 2">CHu59-6-5</strain>
    </source>
</reference>
<dbReference type="AlphaFoldDB" id="A0A515D8Q7"/>
<proteinExistence type="predicted"/>
<dbReference type="GO" id="GO:0016788">
    <property type="term" value="F:hydrolase activity, acting on ester bonds"/>
    <property type="evidence" value="ECO:0007669"/>
    <property type="project" value="InterPro"/>
</dbReference>
<organism evidence="1 2">
    <name type="scientific">Rhodoferax sediminis</name>
    <dbReference type="NCBI Taxonomy" id="2509614"/>
    <lineage>
        <taxon>Bacteria</taxon>
        <taxon>Pseudomonadati</taxon>
        <taxon>Pseudomonadota</taxon>
        <taxon>Betaproteobacteria</taxon>
        <taxon>Burkholderiales</taxon>
        <taxon>Comamonadaceae</taxon>
        <taxon>Rhodoferax</taxon>
    </lineage>
</organism>
<dbReference type="Proteomes" id="UP000316798">
    <property type="component" value="Chromosome"/>
</dbReference>
<keyword evidence="2" id="KW-1185">Reference proteome</keyword>
<evidence type="ECO:0000313" key="1">
    <source>
        <dbReference type="EMBL" id="QDL36790.1"/>
    </source>
</evidence>
<dbReference type="SUPFAM" id="SSF48537">
    <property type="entry name" value="Phospholipase C/P1 nuclease"/>
    <property type="match status" value="1"/>
</dbReference>
<sequence length="457" mass="51549">MSRNSPNTLYRYCRSIRWLVFVALTGTATLSFAWSDHTLGTWQALAAMPAIAAAPPVAAETLDAFLAAEDTGLQALLAQEEQWARRYVPAYPPRPDALQFQAGGPPATRRQRFMAALRINPDCQLPLFLQMRPGTQPPPGSNLPWTEVTTLRRDTTARETQYQRLRPGEQVAVLEVIASASGEPDDGLDIGLWEDNGTPYGHLYGFGKQPFGDPALEFSTQAPFHMGFFHESWIIYKAAGFLRRTYPEYRIHLYRSLAAYALKSGHPYWGWRFAGWALHYVQDLTQPYHATVLPGVGTARMLWINALDIAGRPGAKDRAIRLVSNRHLALENYQYHRMRDAYLHKNPTDALLRATRNTSKDAAQAPWSDATPRQVVSQQAHDWADRTDRMLEHALPAKYISDPAYVLEQTEPDIDLFAVMQRAPQAMQDDMTQLVSDLMQHFGTQSRVFIASFLPKP</sequence>
<protein>
    <recommendedName>
        <fullName evidence="3">Phospholipase</fullName>
    </recommendedName>
</protein>
<dbReference type="RefSeq" id="WP_142817952.1">
    <property type="nucleotide sequence ID" value="NZ_CP035503.1"/>
</dbReference>
<name>A0A515D8Q7_9BURK</name>
<accession>A0A515D8Q7</accession>